<dbReference type="InterPro" id="IPR000357">
    <property type="entry name" value="HEAT"/>
</dbReference>
<accession>A0ABR2MNW8</accession>
<dbReference type="InterPro" id="IPR021133">
    <property type="entry name" value="HEAT_type_2"/>
</dbReference>
<dbReference type="Gene3D" id="1.25.10.10">
    <property type="entry name" value="Leucine-rich Repeat Variant"/>
    <property type="match status" value="1"/>
</dbReference>
<dbReference type="PANTHER" id="PTHR12984">
    <property type="entry name" value="SCY1-RELATED S/T PROTEIN KINASE-LIKE"/>
    <property type="match status" value="1"/>
</dbReference>
<feature type="domain" description="Protein kinase" evidence="4">
    <location>
        <begin position="1"/>
        <end position="284"/>
    </location>
</feature>
<keyword evidence="6" id="KW-1185">Reference proteome</keyword>
<feature type="region of interest" description="Disordered" evidence="3">
    <location>
        <begin position="597"/>
        <end position="653"/>
    </location>
</feature>
<dbReference type="SUPFAM" id="SSF48371">
    <property type="entry name" value="ARM repeat"/>
    <property type="match status" value="1"/>
</dbReference>
<feature type="region of interest" description="Disordered" evidence="3">
    <location>
        <begin position="693"/>
        <end position="759"/>
    </location>
</feature>
<comment type="caution">
    <text evidence="5">The sequence shown here is derived from an EMBL/GenBank/DDBJ whole genome shotgun (WGS) entry which is preliminary data.</text>
</comment>
<feature type="repeat" description="HEAT" evidence="2">
    <location>
        <begin position="366"/>
        <end position="404"/>
    </location>
</feature>
<gene>
    <name evidence="5" type="ORF">KSP40_PGU004226</name>
</gene>
<name>A0ABR2MNW8_9ASPA</name>
<dbReference type="EMBL" id="JBBWWR010000005">
    <property type="protein sequence ID" value="KAK8965775.1"/>
    <property type="molecule type" value="Genomic_DNA"/>
</dbReference>
<evidence type="ECO:0000256" key="1">
    <source>
        <dbReference type="ARBA" id="ARBA00022737"/>
    </source>
</evidence>
<dbReference type="PROSITE" id="PS50011">
    <property type="entry name" value="PROTEIN_KINASE_DOM"/>
    <property type="match status" value="1"/>
</dbReference>
<evidence type="ECO:0000256" key="3">
    <source>
        <dbReference type="SAM" id="MobiDB-lite"/>
    </source>
</evidence>
<dbReference type="InterPro" id="IPR011989">
    <property type="entry name" value="ARM-like"/>
</dbReference>
<sequence length="806" mass="88121">MLKFLKGVVDRSASGFKDFPYNIDEPYSSAWGSWTHCRGTSKDDGSLVSIFSLSGNSSQDGHLVAGRNGVKRLRTVRHPNILSFIHSTEAEVFDGSMTKVTIYIVTEPVMPLFEKIKELNLEAAQRNEYYAWGLNQIAKAVSFLNNDCKLVHGNVCSTSIVVTQTLDWKLHAFDVLSEFDGNLEAPNGSMLQYEWLVGSQYKSMELAKSDWALIRKSPPWAIDSWGLGCLIYELFSGMKLCKTEELRNTAAIPKSLLPDYQRLLSSTPSRRLNSSRLIENSEYFNNKLVETIQFMEVLNLKDSVEKDIFFRKLPNLVEQLPRQIVLKKLLPLLASALEFGSAASSALTTLLKMGSWLSVDDFSVKVLPSIVKLFASSDRAVRVGLLQHVDQFGEALTAQLVDEQIFPYVATGFSDSSAFLRELTVKSMLVLAPKLSQRTLSGSLLKHLSKLQVDEEPAIRTNTTILLGNIASYLNEGMRKRVLINAFTARALRDDFSPARAAGIMALCATSAYYDMTEIATRVLPNIVVLTIDPDPDVRSKAFQAIDQFLQIARQHHEKLNTGDVGEGANSGALSMPGNVGLLGWAMSSLTHKGKASEHVSSVSTKANPSLVSASSTPVEATHHTGEHATLIGTPLDQPAPSSPTSMDGWGEVENGIIHDNHESDKEGWDDIEPLEELKPPPELASIQAAQKRPFAQPKPHAEQSSRVNSSIATKPSSSTFAIAKPQSAKPAIPGEDRDNWGSIAASPPQTTSKPFKSAGVVDDDPWLAIAAAPPVTKVKPLSSGRGRVGKQTPMKLGAQRIDRTS</sequence>
<dbReference type="PANTHER" id="PTHR12984:SF3">
    <property type="entry name" value="N-TERMINAL KINASE-LIKE PROTEIN"/>
    <property type="match status" value="1"/>
</dbReference>
<proteinExistence type="predicted"/>
<feature type="compositionally biased region" description="Polar residues" evidence="3">
    <location>
        <begin position="599"/>
        <end position="619"/>
    </location>
</feature>
<dbReference type="Pfam" id="PF02985">
    <property type="entry name" value="HEAT"/>
    <property type="match status" value="1"/>
</dbReference>
<dbReference type="InterPro" id="IPR011009">
    <property type="entry name" value="Kinase-like_dom_sf"/>
</dbReference>
<dbReference type="InterPro" id="IPR000719">
    <property type="entry name" value="Prot_kinase_dom"/>
</dbReference>
<evidence type="ECO:0000259" key="4">
    <source>
        <dbReference type="PROSITE" id="PS50011"/>
    </source>
</evidence>
<dbReference type="InterPro" id="IPR016024">
    <property type="entry name" value="ARM-type_fold"/>
</dbReference>
<dbReference type="Gene3D" id="1.10.510.10">
    <property type="entry name" value="Transferase(Phosphotransferase) domain 1"/>
    <property type="match status" value="1"/>
</dbReference>
<dbReference type="InterPro" id="IPR051177">
    <property type="entry name" value="CIK-Related_Protein"/>
</dbReference>
<reference evidence="5 6" key="1">
    <citation type="journal article" date="2022" name="Nat. Plants">
        <title>Genomes of leafy and leafless Platanthera orchids illuminate the evolution of mycoheterotrophy.</title>
        <authorList>
            <person name="Li M.H."/>
            <person name="Liu K.W."/>
            <person name="Li Z."/>
            <person name="Lu H.C."/>
            <person name="Ye Q.L."/>
            <person name="Zhang D."/>
            <person name="Wang J.Y."/>
            <person name="Li Y.F."/>
            <person name="Zhong Z.M."/>
            <person name="Liu X."/>
            <person name="Yu X."/>
            <person name="Liu D.K."/>
            <person name="Tu X.D."/>
            <person name="Liu B."/>
            <person name="Hao Y."/>
            <person name="Liao X.Y."/>
            <person name="Jiang Y.T."/>
            <person name="Sun W.H."/>
            <person name="Chen J."/>
            <person name="Chen Y.Q."/>
            <person name="Ai Y."/>
            <person name="Zhai J.W."/>
            <person name="Wu S.S."/>
            <person name="Zhou Z."/>
            <person name="Hsiao Y.Y."/>
            <person name="Wu W.L."/>
            <person name="Chen Y.Y."/>
            <person name="Lin Y.F."/>
            <person name="Hsu J.L."/>
            <person name="Li C.Y."/>
            <person name="Wang Z.W."/>
            <person name="Zhao X."/>
            <person name="Zhong W.Y."/>
            <person name="Ma X.K."/>
            <person name="Ma L."/>
            <person name="Huang J."/>
            <person name="Chen G.Z."/>
            <person name="Huang M.Z."/>
            <person name="Huang L."/>
            <person name="Peng D.H."/>
            <person name="Luo Y.B."/>
            <person name="Zou S.Q."/>
            <person name="Chen S.P."/>
            <person name="Lan S."/>
            <person name="Tsai W.C."/>
            <person name="Van de Peer Y."/>
            <person name="Liu Z.J."/>
        </authorList>
    </citation>
    <scope>NUCLEOTIDE SEQUENCE [LARGE SCALE GENOMIC DNA]</scope>
    <source>
        <strain evidence="5">Lor288</strain>
    </source>
</reference>
<evidence type="ECO:0000313" key="5">
    <source>
        <dbReference type="EMBL" id="KAK8965775.1"/>
    </source>
</evidence>
<dbReference type="Gene3D" id="3.30.200.20">
    <property type="entry name" value="Phosphorylase Kinase, domain 1"/>
    <property type="match status" value="1"/>
</dbReference>
<evidence type="ECO:0000256" key="2">
    <source>
        <dbReference type="PROSITE-ProRule" id="PRU00103"/>
    </source>
</evidence>
<keyword evidence="1" id="KW-0677">Repeat</keyword>
<protein>
    <recommendedName>
        <fullName evidence="4">Protein kinase domain-containing protein</fullName>
    </recommendedName>
</protein>
<organism evidence="5 6">
    <name type="scientific">Platanthera guangdongensis</name>
    <dbReference type="NCBI Taxonomy" id="2320717"/>
    <lineage>
        <taxon>Eukaryota</taxon>
        <taxon>Viridiplantae</taxon>
        <taxon>Streptophyta</taxon>
        <taxon>Embryophyta</taxon>
        <taxon>Tracheophyta</taxon>
        <taxon>Spermatophyta</taxon>
        <taxon>Magnoliopsida</taxon>
        <taxon>Liliopsida</taxon>
        <taxon>Asparagales</taxon>
        <taxon>Orchidaceae</taxon>
        <taxon>Orchidoideae</taxon>
        <taxon>Orchideae</taxon>
        <taxon>Orchidinae</taxon>
        <taxon>Platanthera</taxon>
    </lineage>
</organism>
<dbReference type="SUPFAM" id="SSF56112">
    <property type="entry name" value="Protein kinase-like (PK-like)"/>
    <property type="match status" value="1"/>
</dbReference>
<evidence type="ECO:0000313" key="6">
    <source>
        <dbReference type="Proteomes" id="UP001412067"/>
    </source>
</evidence>
<feature type="compositionally biased region" description="Polar residues" evidence="3">
    <location>
        <begin position="703"/>
        <end position="721"/>
    </location>
</feature>
<dbReference type="PROSITE" id="PS50077">
    <property type="entry name" value="HEAT_REPEAT"/>
    <property type="match status" value="1"/>
</dbReference>
<dbReference type="Proteomes" id="UP001412067">
    <property type="component" value="Unassembled WGS sequence"/>
</dbReference>
<feature type="region of interest" description="Disordered" evidence="3">
    <location>
        <begin position="778"/>
        <end position="806"/>
    </location>
</feature>